<evidence type="ECO:0000313" key="3">
    <source>
        <dbReference type="Proteomes" id="UP001165121"/>
    </source>
</evidence>
<organism evidence="2 3">
    <name type="scientific">Phytophthora fragariaefolia</name>
    <dbReference type="NCBI Taxonomy" id="1490495"/>
    <lineage>
        <taxon>Eukaryota</taxon>
        <taxon>Sar</taxon>
        <taxon>Stramenopiles</taxon>
        <taxon>Oomycota</taxon>
        <taxon>Peronosporomycetes</taxon>
        <taxon>Peronosporales</taxon>
        <taxon>Peronosporaceae</taxon>
        <taxon>Phytophthora</taxon>
    </lineage>
</organism>
<feature type="compositionally biased region" description="Polar residues" evidence="1">
    <location>
        <begin position="79"/>
        <end position="100"/>
    </location>
</feature>
<proteinExistence type="predicted"/>
<sequence>MYNRLLSLAEFQYNLVFTASHIAGKLNVMADAGSRVWTADHPLANLWTNLSCSWTQTHLAEPFDNLSAVWDRCCVATPWQTLSPPRTLGTGTNGADSLQNWGGPDGSQRLQRQNDSDTSPHTAGRGAGTLAPRETNTPRSS</sequence>
<protein>
    <submittedName>
        <fullName evidence="2">Unnamed protein product</fullName>
    </submittedName>
</protein>
<gene>
    <name evidence="2" type="ORF">Pfra01_003043500</name>
</gene>
<evidence type="ECO:0000313" key="2">
    <source>
        <dbReference type="EMBL" id="GMG17896.1"/>
    </source>
</evidence>
<feature type="region of interest" description="Disordered" evidence="1">
    <location>
        <begin position="79"/>
        <end position="141"/>
    </location>
</feature>
<name>A0A9W6YNH4_9STRA</name>
<accession>A0A9W6YNH4</accession>
<reference evidence="2" key="1">
    <citation type="submission" date="2023-04" db="EMBL/GenBank/DDBJ databases">
        <title>Phytophthora fragariaefolia NBRC 109709.</title>
        <authorList>
            <person name="Ichikawa N."/>
            <person name="Sato H."/>
            <person name="Tonouchi N."/>
        </authorList>
    </citation>
    <scope>NUCLEOTIDE SEQUENCE</scope>
    <source>
        <strain evidence="2">NBRC 109709</strain>
    </source>
</reference>
<dbReference type="AlphaFoldDB" id="A0A9W6YNH4"/>
<dbReference type="Proteomes" id="UP001165121">
    <property type="component" value="Unassembled WGS sequence"/>
</dbReference>
<feature type="compositionally biased region" description="Polar residues" evidence="1">
    <location>
        <begin position="108"/>
        <end position="121"/>
    </location>
</feature>
<evidence type="ECO:0000256" key="1">
    <source>
        <dbReference type="SAM" id="MobiDB-lite"/>
    </source>
</evidence>
<comment type="caution">
    <text evidence="2">The sequence shown here is derived from an EMBL/GenBank/DDBJ whole genome shotgun (WGS) entry which is preliminary data.</text>
</comment>
<dbReference type="EMBL" id="BSXT01019140">
    <property type="protein sequence ID" value="GMG17896.1"/>
    <property type="molecule type" value="Genomic_DNA"/>
</dbReference>
<keyword evidence="3" id="KW-1185">Reference proteome</keyword>